<dbReference type="PANTHER" id="PTHR48111">
    <property type="entry name" value="REGULATOR OF RPOS"/>
    <property type="match status" value="1"/>
</dbReference>
<dbReference type="Pfam" id="PF00072">
    <property type="entry name" value="Response_reg"/>
    <property type="match status" value="1"/>
</dbReference>
<dbReference type="GO" id="GO:0032993">
    <property type="term" value="C:protein-DNA complex"/>
    <property type="evidence" value="ECO:0007669"/>
    <property type="project" value="TreeGrafter"/>
</dbReference>
<evidence type="ECO:0000256" key="3">
    <source>
        <dbReference type="ARBA" id="ARBA00023015"/>
    </source>
</evidence>
<dbReference type="Gene3D" id="1.10.10.10">
    <property type="entry name" value="Winged helix-like DNA-binding domain superfamily/Winged helix DNA-binding domain"/>
    <property type="match status" value="1"/>
</dbReference>
<feature type="modified residue" description="4-aspartylphosphate" evidence="6">
    <location>
        <position position="49"/>
    </location>
</feature>
<dbReference type="InterPro" id="IPR011006">
    <property type="entry name" value="CheY-like_superfamily"/>
</dbReference>
<reference evidence="10 11" key="1">
    <citation type="submission" date="2013-08" db="EMBL/GenBank/DDBJ databases">
        <title>The genome sequence of Knoellia aerolata.</title>
        <authorList>
            <person name="Zhu W."/>
            <person name="Wang G."/>
        </authorList>
    </citation>
    <scope>NUCLEOTIDE SEQUENCE [LARGE SCALE GENOMIC DNA]</scope>
    <source>
        <strain evidence="10 11">DSM 18566</strain>
    </source>
</reference>
<keyword evidence="5" id="KW-0804">Transcription</keyword>
<dbReference type="AlphaFoldDB" id="A0A0A0K1X7"/>
<keyword evidence="11" id="KW-1185">Reference proteome</keyword>
<dbReference type="CDD" id="cd00383">
    <property type="entry name" value="trans_reg_C"/>
    <property type="match status" value="1"/>
</dbReference>
<dbReference type="GO" id="GO:0006355">
    <property type="term" value="P:regulation of DNA-templated transcription"/>
    <property type="evidence" value="ECO:0007669"/>
    <property type="project" value="InterPro"/>
</dbReference>
<keyword evidence="4 7" id="KW-0238">DNA-binding</keyword>
<dbReference type="GO" id="GO:0000976">
    <property type="term" value="F:transcription cis-regulatory region binding"/>
    <property type="evidence" value="ECO:0007669"/>
    <property type="project" value="TreeGrafter"/>
</dbReference>
<dbReference type="EMBL" id="AVPL01000001">
    <property type="protein sequence ID" value="KGN42989.1"/>
    <property type="molecule type" value="Genomic_DNA"/>
</dbReference>
<dbReference type="FunFam" id="3.40.50.2300:FF:000001">
    <property type="entry name" value="DNA-binding response regulator PhoB"/>
    <property type="match status" value="1"/>
</dbReference>
<dbReference type="GO" id="GO:0000156">
    <property type="term" value="F:phosphorelay response regulator activity"/>
    <property type="evidence" value="ECO:0007669"/>
    <property type="project" value="TreeGrafter"/>
</dbReference>
<keyword evidence="3" id="KW-0805">Transcription regulation</keyword>
<dbReference type="PROSITE" id="PS51755">
    <property type="entry name" value="OMPR_PHOB"/>
    <property type="match status" value="1"/>
</dbReference>
<dbReference type="Gene3D" id="3.40.50.2300">
    <property type="match status" value="1"/>
</dbReference>
<evidence type="ECO:0000256" key="6">
    <source>
        <dbReference type="PROSITE-ProRule" id="PRU00169"/>
    </source>
</evidence>
<feature type="domain" description="OmpR/PhoB-type" evidence="9">
    <location>
        <begin position="127"/>
        <end position="221"/>
    </location>
</feature>
<dbReference type="eggNOG" id="COG0745">
    <property type="taxonomic scope" value="Bacteria"/>
</dbReference>
<feature type="DNA-binding region" description="OmpR/PhoB-type" evidence="7">
    <location>
        <begin position="127"/>
        <end position="221"/>
    </location>
</feature>
<dbReference type="InterPro" id="IPR001789">
    <property type="entry name" value="Sig_transdc_resp-reg_receiver"/>
</dbReference>
<comment type="caution">
    <text evidence="10">The sequence shown here is derived from an EMBL/GenBank/DDBJ whole genome shotgun (WGS) entry which is preliminary data.</text>
</comment>
<evidence type="ECO:0000259" key="8">
    <source>
        <dbReference type="PROSITE" id="PS50110"/>
    </source>
</evidence>
<dbReference type="SUPFAM" id="SSF52172">
    <property type="entry name" value="CheY-like"/>
    <property type="match status" value="1"/>
</dbReference>
<evidence type="ECO:0000256" key="5">
    <source>
        <dbReference type="ARBA" id="ARBA00023163"/>
    </source>
</evidence>
<evidence type="ECO:0000256" key="2">
    <source>
        <dbReference type="ARBA" id="ARBA00023012"/>
    </source>
</evidence>
<evidence type="ECO:0000256" key="7">
    <source>
        <dbReference type="PROSITE-ProRule" id="PRU01091"/>
    </source>
</evidence>
<dbReference type="GO" id="GO:0005829">
    <property type="term" value="C:cytosol"/>
    <property type="evidence" value="ECO:0007669"/>
    <property type="project" value="TreeGrafter"/>
</dbReference>
<dbReference type="CDD" id="cd17574">
    <property type="entry name" value="REC_OmpR"/>
    <property type="match status" value="1"/>
</dbReference>
<dbReference type="InterPro" id="IPR016032">
    <property type="entry name" value="Sig_transdc_resp-reg_C-effctor"/>
</dbReference>
<dbReference type="InterPro" id="IPR001867">
    <property type="entry name" value="OmpR/PhoB-type_DNA-bd"/>
</dbReference>
<dbReference type="SMART" id="SM00862">
    <property type="entry name" value="Trans_reg_C"/>
    <property type="match status" value="1"/>
</dbReference>
<name>A0A0A0K1X7_9MICO</name>
<organism evidence="10 11">
    <name type="scientific">Knoellia aerolata DSM 18566</name>
    <dbReference type="NCBI Taxonomy" id="1385519"/>
    <lineage>
        <taxon>Bacteria</taxon>
        <taxon>Bacillati</taxon>
        <taxon>Actinomycetota</taxon>
        <taxon>Actinomycetes</taxon>
        <taxon>Micrococcales</taxon>
        <taxon>Intrasporangiaceae</taxon>
        <taxon>Knoellia</taxon>
    </lineage>
</organism>
<gene>
    <name evidence="10" type="ORF">N801_05220</name>
</gene>
<proteinExistence type="predicted"/>
<dbReference type="Gene3D" id="6.10.250.690">
    <property type="match status" value="1"/>
</dbReference>
<sequence>MLVVEDEPTINQAVTDRLRAEGYVVHQAHDGPGAVAAFHEHAPDLVVLDVMLPGYDGLEVCRRIQAVRPVPVLMLTARDDETDILVGLGVGADDYVTKPFRMREVVARTHALLRRVERAAELAATPAPTTHVGAVQIDGPARRVTVAGTEVHLTPLEFDLLAALASTPGAVRSREQLMGEVWGWSDASGTRTLDSHVKSLRSKIGAGRVRTVHGVGYALEDA</sequence>
<protein>
    <submittedName>
        <fullName evidence="10">Chemotaxis protein CheY</fullName>
    </submittedName>
</protein>
<keyword evidence="2" id="KW-0902">Two-component regulatory system</keyword>
<evidence type="ECO:0000256" key="4">
    <source>
        <dbReference type="ARBA" id="ARBA00023125"/>
    </source>
</evidence>
<dbReference type="InterPro" id="IPR036388">
    <property type="entry name" value="WH-like_DNA-bd_sf"/>
</dbReference>
<dbReference type="Proteomes" id="UP000030013">
    <property type="component" value="Unassembled WGS sequence"/>
</dbReference>
<dbReference type="Pfam" id="PF00486">
    <property type="entry name" value="Trans_reg_C"/>
    <property type="match status" value="1"/>
</dbReference>
<dbReference type="STRING" id="1385519.N801_05220"/>
<dbReference type="InterPro" id="IPR039420">
    <property type="entry name" value="WalR-like"/>
</dbReference>
<evidence type="ECO:0000259" key="9">
    <source>
        <dbReference type="PROSITE" id="PS51755"/>
    </source>
</evidence>
<evidence type="ECO:0000313" key="11">
    <source>
        <dbReference type="Proteomes" id="UP000030013"/>
    </source>
</evidence>
<feature type="domain" description="Response regulatory" evidence="8">
    <location>
        <begin position="1"/>
        <end position="113"/>
    </location>
</feature>
<evidence type="ECO:0000256" key="1">
    <source>
        <dbReference type="ARBA" id="ARBA00022553"/>
    </source>
</evidence>
<dbReference type="SMART" id="SM00448">
    <property type="entry name" value="REC"/>
    <property type="match status" value="1"/>
</dbReference>
<accession>A0A0A0K1X7</accession>
<dbReference type="SUPFAM" id="SSF46894">
    <property type="entry name" value="C-terminal effector domain of the bipartite response regulators"/>
    <property type="match status" value="1"/>
</dbReference>
<evidence type="ECO:0000313" key="10">
    <source>
        <dbReference type="EMBL" id="KGN42989.1"/>
    </source>
</evidence>
<keyword evidence="1 6" id="KW-0597">Phosphoprotein</keyword>
<dbReference type="PROSITE" id="PS50110">
    <property type="entry name" value="RESPONSE_REGULATORY"/>
    <property type="match status" value="1"/>
</dbReference>
<dbReference type="PANTHER" id="PTHR48111:SF4">
    <property type="entry name" value="DNA-BINDING DUAL TRANSCRIPTIONAL REGULATOR OMPR"/>
    <property type="match status" value="1"/>
</dbReference>